<reference evidence="2" key="1">
    <citation type="journal article" date="2023" name="Mol. Phylogenet. Evol.">
        <title>Genome-scale phylogeny and comparative genomics of the fungal order Sordariales.</title>
        <authorList>
            <person name="Hensen N."/>
            <person name="Bonometti L."/>
            <person name="Westerberg I."/>
            <person name="Brannstrom I.O."/>
            <person name="Guillou S."/>
            <person name="Cros-Aarteil S."/>
            <person name="Calhoun S."/>
            <person name="Haridas S."/>
            <person name="Kuo A."/>
            <person name="Mondo S."/>
            <person name="Pangilinan J."/>
            <person name="Riley R."/>
            <person name="LaButti K."/>
            <person name="Andreopoulos B."/>
            <person name="Lipzen A."/>
            <person name="Chen C."/>
            <person name="Yan M."/>
            <person name="Daum C."/>
            <person name="Ng V."/>
            <person name="Clum A."/>
            <person name="Steindorff A."/>
            <person name="Ohm R.A."/>
            <person name="Martin F."/>
            <person name="Silar P."/>
            <person name="Natvig D.O."/>
            <person name="Lalanne C."/>
            <person name="Gautier V."/>
            <person name="Ament-Velasquez S.L."/>
            <person name="Kruys A."/>
            <person name="Hutchinson M.I."/>
            <person name="Powell A.J."/>
            <person name="Barry K."/>
            <person name="Miller A.N."/>
            <person name="Grigoriev I.V."/>
            <person name="Debuchy R."/>
            <person name="Gladieux P."/>
            <person name="Hiltunen Thoren M."/>
            <person name="Johannesson H."/>
        </authorList>
    </citation>
    <scope>NUCLEOTIDE SEQUENCE</scope>
    <source>
        <strain evidence="2">CBS 731.68</strain>
    </source>
</reference>
<organism evidence="2 3">
    <name type="scientific">Parathielavia appendiculata</name>
    <dbReference type="NCBI Taxonomy" id="2587402"/>
    <lineage>
        <taxon>Eukaryota</taxon>
        <taxon>Fungi</taxon>
        <taxon>Dikarya</taxon>
        <taxon>Ascomycota</taxon>
        <taxon>Pezizomycotina</taxon>
        <taxon>Sordariomycetes</taxon>
        <taxon>Sordariomycetidae</taxon>
        <taxon>Sordariales</taxon>
        <taxon>Chaetomiaceae</taxon>
        <taxon>Parathielavia</taxon>
    </lineage>
</organism>
<reference evidence="2" key="2">
    <citation type="submission" date="2023-05" db="EMBL/GenBank/DDBJ databases">
        <authorList>
            <consortium name="Lawrence Berkeley National Laboratory"/>
            <person name="Steindorff A."/>
            <person name="Hensen N."/>
            <person name="Bonometti L."/>
            <person name="Westerberg I."/>
            <person name="Brannstrom I.O."/>
            <person name="Guillou S."/>
            <person name="Cros-Aarteil S."/>
            <person name="Calhoun S."/>
            <person name="Haridas S."/>
            <person name="Kuo A."/>
            <person name="Mondo S."/>
            <person name="Pangilinan J."/>
            <person name="Riley R."/>
            <person name="Labutti K."/>
            <person name="Andreopoulos B."/>
            <person name="Lipzen A."/>
            <person name="Chen C."/>
            <person name="Yanf M."/>
            <person name="Daum C."/>
            <person name="Ng V."/>
            <person name="Clum A."/>
            <person name="Ohm R."/>
            <person name="Martin F."/>
            <person name="Silar P."/>
            <person name="Natvig D."/>
            <person name="Lalanne C."/>
            <person name="Gautier V."/>
            <person name="Ament-Velasquez S.L."/>
            <person name="Kruys A."/>
            <person name="Hutchinson M.I."/>
            <person name="Powell A.J."/>
            <person name="Barry K."/>
            <person name="Miller A.N."/>
            <person name="Grigoriev I.V."/>
            <person name="Debuchy R."/>
            <person name="Gladieux P."/>
            <person name="Thoren M.H."/>
            <person name="Johannesson H."/>
        </authorList>
    </citation>
    <scope>NUCLEOTIDE SEQUENCE</scope>
    <source>
        <strain evidence="2">CBS 731.68</strain>
    </source>
</reference>
<keyword evidence="1" id="KW-0812">Transmembrane</keyword>
<dbReference type="RefSeq" id="XP_062649709.1">
    <property type="nucleotide sequence ID" value="XM_062792392.1"/>
</dbReference>
<proteinExistence type="predicted"/>
<accession>A0AAN6U3S6</accession>
<dbReference type="AlphaFoldDB" id="A0AAN6U3S6"/>
<feature type="transmembrane region" description="Helical" evidence="1">
    <location>
        <begin position="12"/>
        <end position="33"/>
    </location>
</feature>
<evidence type="ECO:0000256" key="1">
    <source>
        <dbReference type="SAM" id="Phobius"/>
    </source>
</evidence>
<keyword evidence="1" id="KW-0472">Membrane</keyword>
<keyword evidence="3" id="KW-1185">Reference proteome</keyword>
<protein>
    <submittedName>
        <fullName evidence="2">Uncharacterized protein</fullName>
    </submittedName>
</protein>
<evidence type="ECO:0000313" key="3">
    <source>
        <dbReference type="Proteomes" id="UP001302602"/>
    </source>
</evidence>
<dbReference type="GeneID" id="87829161"/>
<evidence type="ECO:0000313" key="2">
    <source>
        <dbReference type="EMBL" id="KAK4125938.1"/>
    </source>
</evidence>
<dbReference type="EMBL" id="MU853225">
    <property type="protein sequence ID" value="KAK4125938.1"/>
    <property type="molecule type" value="Genomic_DNA"/>
</dbReference>
<keyword evidence="1" id="KW-1133">Transmembrane helix</keyword>
<name>A0AAN6U3S6_9PEZI</name>
<gene>
    <name evidence="2" type="ORF">N657DRAFT_642693</name>
</gene>
<sequence length="70" mass="7827">MTYHQHPISPSALGVHFLLSLVGLMKLFCLLLCEFEDLVVRVKQLHKCDDGIAQMMARTLSGRIPCAINC</sequence>
<comment type="caution">
    <text evidence="2">The sequence shown here is derived from an EMBL/GenBank/DDBJ whole genome shotgun (WGS) entry which is preliminary data.</text>
</comment>
<dbReference type="Proteomes" id="UP001302602">
    <property type="component" value="Unassembled WGS sequence"/>
</dbReference>